<protein>
    <recommendedName>
        <fullName evidence="2">Mab-21-like HhH/H2TH-like domain-containing protein</fullName>
    </recommendedName>
</protein>
<dbReference type="Proteomes" id="UP000440578">
    <property type="component" value="Unassembled WGS sequence"/>
</dbReference>
<dbReference type="EMBL" id="VIIS01001823">
    <property type="protein sequence ID" value="KAF0292300.1"/>
    <property type="molecule type" value="Genomic_DNA"/>
</dbReference>
<name>A0A6A4VLS7_AMPAM</name>
<organism evidence="3 4">
    <name type="scientific">Amphibalanus amphitrite</name>
    <name type="common">Striped barnacle</name>
    <name type="synonym">Balanus amphitrite</name>
    <dbReference type="NCBI Taxonomy" id="1232801"/>
    <lineage>
        <taxon>Eukaryota</taxon>
        <taxon>Metazoa</taxon>
        <taxon>Ecdysozoa</taxon>
        <taxon>Arthropoda</taxon>
        <taxon>Crustacea</taxon>
        <taxon>Multicrustacea</taxon>
        <taxon>Cirripedia</taxon>
        <taxon>Thoracica</taxon>
        <taxon>Thoracicalcarea</taxon>
        <taxon>Balanomorpha</taxon>
        <taxon>Balanoidea</taxon>
        <taxon>Balanidae</taxon>
        <taxon>Amphibalaninae</taxon>
        <taxon>Amphibalanus</taxon>
    </lineage>
</organism>
<dbReference type="PANTHER" id="PTHR10656">
    <property type="entry name" value="CELL FATE DETERMINING PROTEIN MAB21-RELATED"/>
    <property type="match status" value="1"/>
</dbReference>
<reference evidence="3 4" key="1">
    <citation type="submission" date="2019-07" db="EMBL/GenBank/DDBJ databases">
        <title>Draft genome assembly of a fouling barnacle, Amphibalanus amphitrite (Darwin, 1854): The first reference genome for Thecostraca.</title>
        <authorList>
            <person name="Kim W."/>
        </authorList>
    </citation>
    <scope>NUCLEOTIDE SEQUENCE [LARGE SCALE GENOMIC DNA]</scope>
    <source>
        <strain evidence="3">SNU_AA5</strain>
        <tissue evidence="3">Soma without cirri and trophi</tissue>
    </source>
</reference>
<proteinExistence type="inferred from homology"/>
<comment type="caution">
    <text evidence="3">The sequence shown here is derived from an EMBL/GenBank/DDBJ whole genome shotgun (WGS) entry which is preliminary data.</text>
</comment>
<dbReference type="OrthoDB" id="7249367at2759"/>
<evidence type="ECO:0000313" key="3">
    <source>
        <dbReference type="EMBL" id="KAF0292300.1"/>
    </source>
</evidence>
<gene>
    <name evidence="3" type="ORF">FJT64_009698</name>
</gene>
<dbReference type="AlphaFoldDB" id="A0A6A4VLS7"/>
<dbReference type="PANTHER" id="PTHR10656:SF42">
    <property type="entry name" value="CYCLIC GMP-AMP SYNTHASE-LIKE PROTEIN-RELATED"/>
    <property type="match status" value="1"/>
</dbReference>
<dbReference type="InterPro" id="IPR046906">
    <property type="entry name" value="Mab-21_HhH/H2TH-like"/>
</dbReference>
<evidence type="ECO:0000259" key="2">
    <source>
        <dbReference type="Pfam" id="PF20266"/>
    </source>
</evidence>
<comment type="similarity">
    <text evidence="1">Belongs to the mab-21 family.</text>
</comment>
<accession>A0A6A4VLS7</accession>
<sequence length="354" mass="40767">MTPFFEEFRTRPRVTDFPPAEAREDICRFGVHLVPTGHPGSPTEHIELRLSFSRAEVVAAWHLFPTVRIAIHGLKNVRNEMKKRRKKTAVKETKKHLKSYHIKTTALWLCQDVPRESWTSATTAMYMILDRLEEAVGERTLHCFFWTEINLFEEFSAEDMDAMRLQIQKIRKILLTGLMGWFDKCFDLQSWADRDMSSIEGICQQSPEDRAMLAAPDDLVGNARLEAHGGDVYTWDVAPLLGLLNDSDMQVPLGEPEAVASWWRQQLRLPRAERPQGMTADLDTPQGRKELLLNSNLLLRALEETGVLSSTSHQLWRRGIERMLSGSELRTKYDAITGALPDRWQLRQYVFDDC</sequence>
<keyword evidence="4" id="KW-1185">Reference proteome</keyword>
<evidence type="ECO:0000256" key="1">
    <source>
        <dbReference type="ARBA" id="ARBA00008307"/>
    </source>
</evidence>
<feature type="domain" description="Mab-21-like HhH/H2TH-like" evidence="2">
    <location>
        <begin position="74"/>
        <end position="169"/>
    </location>
</feature>
<dbReference type="Pfam" id="PF20266">
    <property type="entry name" value="Mab-21_C"/>
    <property type="match status" value="1"/>
</dbReference>
<dbReference type="Gene3D" id="1.10.1410.40">
    <property type="match status" value="1"/>
</dbReference>
<evidence type="ECO:0000313" key="4">
    <source>
        <dbReference type="Proteomes" id="UP000440578"/>
    </source>
</evidence>